<dbReference type="PANTHER" id="PTHR22640">
    <property type="entry name" value="STRUCTURAL MAINTENANCE OF CHROMOSOMES FLEXIBLE HINGE DOMAIN-CONTAINING PROTEIN 1"/>
    <property type="match status" value="1"/>
</dbReference>
<evidence type="ECO:0000256" key="1">
    <source>
        <dbReference type="SAM" id="MobiDB-lite"/>
    </source>
</evidence>
<evidence type="ECO:0000313" key="3">
    <source>
        <dbReference type="Proteomes" id="UP001165060"/>
    </source>
</evidence>
<dbReference type="PANTHER" id="PTHR22640:SF2">
    <property type="entry name" value="STRUCTURAL MAINTENANCE OF CHROMOSOMES FLEXIBLE HINGE DOMAIN-CONTAINING PROTEIN 1"/>
    <property type="match status" value="1"/>
</dbReference>
<feature type="compositionally biased region" description="Pro residues" evidence="1">
    <location>
        <begin position="131"/>
        <end position="142"/>
    </location>
</feature>
<dbReference type="SUPFAM" id="SSF75553">
    <property type="entry name" value="Smc hinge domain"/>
    <property type="match status" value="1"/>
</dbReference>
<feature type="region of interest" description="Disordered" evidence="1">
    <location>
        <begin position="120"/>
        <end position="147"/>
    </location>
</feature>
<gene>
    <name evidence="2" type="ORF">TeGR_g2819</name>
</gene>
<protein>
    <recommendedName>
        <fullName evidence="4">F-box domain-containing protein</fullName>
    </recommendedName>
</protein>
<organism evidence="2 3">
    <name type="scientific">Tetraparma gracilis</name>
    <dbReference type="NCBI Taxonomy" id="2962635"/>
    <lineage>
        <taxon>Eukaryota</taxon>
        <taxon>Sar</taxon>
        <taxon>Stramenopiles</taxon>
        <taxon>Ochrophyta</taxon>
        <taxon>Bolidophyceae</taxon>
        <taxon>Parmales</taxon>
        <taxon>Triparmaceae</taxon>
        <taxon>Tetraparma</taxon>
    </lineage>
</organism>
<dbReference type="Proteomes" id="UP001165060">
    <property type="component" value="Unassembled WGS sequence"/>
</dbReference>
<proteinExistence type="predicted"/>
<dbReference type="InterPro" id="IPR036277">
    <property type="entry name" value="SMC_hinge_sf"/>
</dbReference>
<accession>A0ABQ6MNV1</accession>
<sequence length="397" mass="42899">MLAILQSARSSLDSLLPAPAPIPLYRRDSLITRYSHPTSPNPFLSTLGTDVLGEISSFLKPGDLAALLYRSSRALGRAFEEAGEERAWRVLLARDFLVPDAGPKPEPKAKGSGWDWASGRWAGPDESSSPPSSPPSSIPSPPSLTSYIQHHSRSCSRRYYQLTSTLPLASRLSSFLRDRSSASGSELVGTVHDLLRLSERSVARAVSIRRQVAMSTVVVRTGAAFMDFRSREAAAGPMSFLPLDMAFDAIAPGPMDLPLDEGRHPGFLGYVVDLVELRPGQEHLRMSVVWALFKDLAVFSTEASALAAARSLGRPEPELFRCCLDVSAALPDPAVMIASGGGGWPARTGEGDHRALVEEARRTHLSALSALQRRRNIERRRGVAMAARENGGVRGLG</sequence>
<comment type="caution">
    <text evidence="2">The sequence shown here is derived from an EMBL/GenBank/DDBJ whole genome shotgun (WGS) entry which is preliminary data.</text>
</comment>
<dbReference type="Gene3D" id="3.30.70.1620">
    <property type="match status" value="1"/>
</dbReference>
<keyword evidence="3" id="KW-1185">Reference proteome</keyword>
<dbReference type="EMBL" id="BRYB01004368">
    <property type="protein sequence ID" value="GMI29887.1"/>
    <property type="molecule type" value="Genomic_DNA"/>
</dbReference>
<evidence type="ECO:0000313" key="2">
    <source>
        <dbReference type="EMBL" id="GMI29887.1"/>
    </source>
</evidence>
<dbReference type="Gene3D" id="1.20.1060.20">
    <property type="match status" value="1"/>
</dbReference>
<name>A0ABQ6MNV1_9STRA</name>
<dbReference type="InterPro" id="IPR038892">
    <property type="entry name" value="SMCHD1"/>
</dbReference>
<reference evidence="2 3" key="1">
    <citation type="journal article" date="2023" name="Commun. Biol.">
        <title>Genome analysis of Parmales, the sister group of diatoms, reveals the evolutionary specialization of diatoms from phago-mixotrophs to photoautotrophs.</title>
        <authorList>
            <person name="Ban H."/>
            <person name="Sato S."/>
            <person name="Yoshikawa S."/>
            <person name="Yamada K."/>
            <person name="Nakamura Y."/>
            <person name="Ichinomiya M."/>
            <person name="Sato N."/>
            <person name="Blanc-Mathieu R."/>
            <person name="Endo H."/>
            <person name="Kuwata A."/>
            <person name="Ogata H."/>
        </authorList>
    </citation>
    <scope>NUCLEOTIDE SEQUENCE [LARGE SCALE GENOMIC DNA]</scope>
</reference>
<evidence type="ECO:0008006" key="4">
    <source>
        <dbReference type="Google" id="ProtNLM"/>
    </source>
</evidence>